<feature type="compositionally biased region" description="Basic and acidic residues" evidence="1">
    <location>
        <begin position="76"/>
        <end position="110"/>
    </location>
</feature>
<keyword evidence="3" id="KW-1185">Reference proteome</keyword>
<evidence type="ECO:0000256" key="1">
    <source>
        <dbReference type="SAM" id="MobiDB-lite"/>
    </source>
</evidence>
<evidence type="ECO:0000313" key="3">
    <source>
        <dbReference type="Proteomes" id="UP000315813"/>
    </source>
</evidence>
<dbReference type="InterPro" id="IPR008768">
    <property type="entry name" value="Gp9-like"/>
</dbReference>
<evidence type="ECO:0000313" key="2">
    <source>
        <dbReference type="EMBL" id="QDB71017.1"/>
    </source>
</evidence>
<reference evidence="2 3" key="1">
    <citation type="submission" date="2019-05" db="EMBL/GenBank/DDBJ databases">
        <authorList>
            <person name="Karczewska-Golec J."/>
            <person name="Decewicz P."/>
            <person name="Golec P."/>
        </authorList>
    </citation>
    <scope>NUCLEOTIDE SEQUENCE [LARGE SCALE GENOMIC DNA]</scope>
</reference>
<dbReference type="GO" id="GO:0019069">
    <property type="term" value="P:viral capsid assembly"/>
    <property type="evidence" value="ECO:0007669"/>
    <property type="project" value="InterPro"/>
</dbReference>
<accession>A0A4Y5TNS8</accession>
<feature type="compositionally biased region" description="Basic and acidic residues" evidence="1">
    <location>
        <begin position="44"/>
        <end position="68"/>
    </location>
</feature>
<proteinExistence type="predicted"/>
<feature type="region of interest" description="Disordered" evidence="1">
    <location>
        <begin position="32"/>
        <end position="110"/>
    </location>
</feature>
<sequence>MVDTVVIQSGAEPVKEDQAHIDAMIAKVDGANAAASTVDQPDAITEKAEKPEWVPEKFWDEEKGEVRTEALAQSYKELESKQGAAKKEEPAKEPEKAPEGDPAKATQDDAAKELATKGLNLDDFNAEFQRDGGLSDESYKKLEEAGYPRSYVDTYIAGQKALATQFQSEVKSVAGGDEGFAAMVEWAAANADPKDVAAYNRAIDSGDVDAAKLAVAGMYQKFQEARPDEPSLLAGAGGKVTADVYESRAQMVADMSDPRYKADPAFRKKVIDKVARSDIL</sequence>
<name>A0A4Y5TNS8_9CAUD</name>
<gene>
    <name evidence="2" type="ORF">bb8_p42</name>
</gene>
<protein>
    <submittedName>
        <fullName evidence="2">Capsid assembly protein</fullName>
    </submittedName>
</protein>
<dbReference type="EMBL" id="MK984681">
    <property type="protein sequence ID" value="QDB71017.1"/>
    <property type="molecule type" value="Genomic_DNA"/>
</dbReference>
<dbReference type="Proteomes" id="UP000315813">
    <property type="component" value="Segment"/>
</dbReference>
<organism evidence="2 3">
    <name type="scientific">Bordetella phage vB_BbrP_BB8</name>
    <dbReference type="NCBI Taxonomy" id="2587820"/>
    <lineage>
        <taxon>Viruses</taxon>
        <taxon>Duplodnaviria</taxon>
        <taxon>Heunggongvirae</taxon>
        <taxon>Uroviricota</taxon>
        <taxon>Caudoviricetes</taxon>
        <taxon>Autographivirales</taxon>
        <taxon>Autographivirales incertae sedis</taxon>
        <taxon>Vistulavirus</taxon>
        <taxon>Vistulavirus BB8</taxon>
    </lineage>
</organism>
<dbReference type="Pfam" id="PF05396">
    <property type="entry name" value="Phage_T7_Capsid"/>
    <property type="match status" value="1"/>
</dbReference>